<dbReference type="Pfam" id="PF00563">
    <property type="entry name" value="EAL"/>
    <property type="match status" value="1"/>
</dbReference>
<keyword evidence="1" id="KW-1133">Transmembrane helix</keyword>
<dbReference type="InterPro" id="IPR000160">
    <property type="entry name" value="GGDEF_dom"/>
</dbReference>
<dbReference type="EMBL" id="JBHUDY010000001">
    <property type="protein sequence ID" value="MFD1612492.1"/>
    <property type="molecule type" value="Genomic_DNA"/>
</dbReference>
<keyword evidence="1" id="KW-0472">Membrane</keyword>
<dbReference type="PROSITE" id="PS50887">
    <property type="entry name" value="GGDEF"/>
    <property type="match status" value="1"/>
</dbReference>
<name>A0ABW4I4N0_9SPHN</name>
<dbReference type="InterPro" id="IPR029787">
    <property type="entry name" value="Nucleotide_cyclase"/>
</dbReference>
<feature type="domain" description="GGDEF" evidence="4">
    <location>
        <begin position="237"/>
        <end position="370"/>
    </location>
</feature>
<evidence type="ECO:0000256" key="1">
    <source>
        <dbReference type="SAM" id="Phobius"/>
    </source>
</evidence>
<evidence type="ECO:0000259" key="4">
    <source>
        <dbReference type="PROSITE" id="PS50887"/>
    </source>
</evidence>
<evidence type="ECO:0000259" key="3">
    <source>
        <dbReference type="PROSITE" id="PS50883"/>
    </source>
</evidence>
<dbReference type="InterPro" id="IPR035965">
    <property type="entry name" value="PAS-like_dom_sf"/>
</dbReference>
<dbReference type="InterPro" id="IPR013656">
    <property type="entry name" value="PAS_4"/>
</dbReference>
<dbReference type="SUPFAM" id="SSF55073">
    <property type="entry name" value="Nucleotide cyclase"/>
    <property type="match status" value="1"/>
</dbReference>
<dbReference type="InterPro" id="IPR000700">
    <property type="entry name" value="PAS-assoc_C"/>
</dbReference>
<dbReference type="InterPro" id="IPR052155">
    <property type="entry name" value="Biofilm_reg_signaling"/>
</dbReference>
<dbReference type="PROSITE" id="PS50883">
    <property type="entry name" value="EAL"/>
    <property type="match status" value="1"/>
</dbReference>
<dbReference type="PANTHER" id="PTHR44757">
    <property type="entry name" value="DIGUANYLATE CYCLASE DGCP"/>
    <property type="match status" value="1"/>
</dbReference>
<organism evidence="5 6">
    <name type="scientific">Sphingomonas tabacisoli</name>
    <dbReference type="NCBI Taxonomy" id="2249466"/>
    <lineage>
        <taxon>Bacteria</taxon>
        <taxon>Pseudomonadati</taxon>
        <taxon>Pseudomonadota</taxon>
        <taxon>Alphaproteobacteria</taxon>
        <taxon>Sphingomonadales</taxon>
        <taxon>Sphingomonadaceae</taxon>
        <taxon>Sphingomonas</taxon>
    </lineage>
</organism>
<reference evidence="6" key="1">
    <citation type="journal article" date="2019" name="Int. J. Syst. Evol. Microbiol.">
        <title>The Global Catalogue of Microorganisms (GCM) 10K type strain sequencing project: providing services to taxonomists for standard genome sequencing and annotation.</title>
        <authorList>
            <consortium name="The Broad Institute Genomics Platform"/>
            <consortium name="The Broad Institute Genome Sequencing Center for Infectious Disease"/>
            <person name="Wu L."/>
            <person name="Ma J."/>
        </authorList>
    </citation>
    <scope>NUCLEOTIDE SEQUENCE [LARGE SCALE GENOMIC DNA]</scope>
    <source>
        <strain evidence="6">CGMCC 1.16275</strain>
    </source>
</reference>
<evidence type="ECO:0000259" key="2">
    <source>
        <dbReference type="PROSITE" id="PS50113"/>
    </source>
</evidence>
<evidence type="ECO:0000313" key="5">
    <source>
        <dbReference type="EMBL" id="MFD1612492.1"/>
    </source>
</evidence>
<feature type="domain" description="PAC" evidence="2">
    <location>
        <begin position="151"/>
        <end position="205"/>
    </location>
</feature>
<comment type="caution">
    <text evidence="5">The sequence shown here is derived from an EMBL/GenBank/DDBJ whole genome shotgun (WGS) entry which is preliminary data.</text>
</comment>
<dbReference type="Pfam" id="PF00990">
    <property type="entry name" value="GGDEF"/>
    <property type="match status" value="1"/>
</dbReference>
<dbReference type="InterPro" id="IPR035919">
    <property type="entry name" value="EAL_sf"/>
</dbReference>
<dbReference type="Gene3D" id="3.30.450.20">
    <property type="entry name" value="PAS domain"/>
    <property type="match status" value="1"/>
</dbReference>
<dbReference type="RefSeq" id="WP_380889418.1">
    <property type="nucleotide sequence ID" value="NZ_JBHUDY010000001.1"/>
</dbReference>
<dbReference type="Proteomes" id="UP001597115">
    <property type="component" value="Unassembled WGS sequence"/>
</dbReference>
<dbReference type="SMART" id="SM00052">
    <property type="entry name" value="EAL"/>
    <property type="match status" value="1"/>
</dbReference>
<accession>A0ABW4I4N0</accession>
<gene>
    <name evidence="5" type="ORF">ACFSCW_11840</name>
</gene>
<keyword evidence="6" id="KW-1185">Reference proteome</keyword>
<dbReference type="NCBIfam" id="TIGR00254">
    <property type="entry name" value="GGDEF"/>
    <property type="match status" value="1"/>
</dbReference>
<keyword evidence="1" id="KW-0812">Transmembrane</keyword>
<dbReference type="PANTHER" id="PTHR44757:SF2">
    <property type="entry name" value="BIOFILM ARCHITECTURE MAINTENANCE PROTEIN MBAA"/>
    <property type="match status" value="1"/>
</dbReference>
<feature type="domain" description="EAL" evidence="3">
    <location>
        <begin position="379"/>
        <end position="630"/>
    </location>
</feature>
<dbReference type="InterPro" id="IPR000014">
    <property type="entry name" value="PAS"/>
</dbReference>
<protein>
    <submittedName>
        <fullName evidence="5">Bifunctional diguanylate cyclase/phosphodiesterase</fullName>
    </submittedName>
</protein>
<dbReference type="SUPFAM" id="SSF55785">
    <property type="entry name" value="PYP-like sensor domain (PAS domain)"/>
    <property type="match status" value="1"/>
</dbReference>
<dbReference type="InterPro" id="IPR001633">
    <property type="entry name" value="EAL_dom"/>
</dbReference>
<evidence type="ECO:0000313" key="6">
    <source>
        <dbReference type="Proteomes" id="UP001597115"/>
    </source>
</evidence>
<feature type="transmembrane region" description="Helical" evidence="1">
    <location>
        <begin position="29"/>
        <end position="49"/>
    </location>
</feature>
<dbReference type="Gene3D" id="3.20.20.450">
    <property type="entry name" value="EAL domain"/>
    <property type="match status" value="1"/>
</dbReference>
<dbReference type="PROSITE" id="PS50113">
    <property type="entry name" value="PAC"/>
    <property type="match status" value="1"/>
</dbReference>
<dbReference type="CDD" id="cd01949">
    <property type="entry name" value="GGDEF"/>
    <property type="match status" value="1"/>
</dbReference>
<dbReference type="Pfam" id="PF08448">
    <property type="entry name" value="PAS_4"/>
    <property type="match status" value="1"/>
</dbReference>
<dbReference type="InterPro" id="IPR043128">
    <property type="entry name" value="Rev_trsase/Diguanyl_cyclase"/>
</dbReference>
<dbReference type="CDD" id="cd01948">
    <property type="entry name" value="EAL"/>
    <property type="match status" value="1"/>
</dbReference>
<proteinExistence type="predicted"/>
<dbReference type="SUPFAM" id="SSF141868">
    <property type="entry name" value="EAL domain-like"/>
    <property type="match status" value="1"/>
</dbReference>
<sequence>MGTLVATIALASALPLGVGSLVALSGMHMGWPLLTLAVGTIAFDALLFARCLANVRALANQQGASRSIVAAAQGAKIRLIEHEHHDADWSWRIDTAKNLTAVSPRLGLALGDDASALEGRSFLQILAGEAWETGNFSAALRTMADKIKYREPFKDLILPVAINGETLWWELSGEPEQDERGAFIGFRGTGTDVTAERHSADKINRMARYDTLTGLPNRLHLSEAVSEALAHAEQWRSRCGLMIVGLDRFKNINDTLGHAIGDILLGRAAERLRAMLGPNDLCGRLGGDEFCIVFNDGADQARLERLAQQIIDELSLSYDVDQHTIFVGASAGIAIGPRDGANAEMLIRSADLALFRAKDLGGGIFHTYEPQLHVEAEERRVMEIALRRAQSNGELHLAYQPVVASETGAVEGFEALLRWTNPQLGNVPPDKFIPLAEQARLIGTIGEWVLRTACREAAHWPPHVRVAVNVSFEQLHNRNFAKMVSSVLAETGLPPQRLELEVTESVFMNEAPHAIAVLKELLALGIKLSLDDFGTGYSSLSYLSRTKFSTIKIDRSFVRGASNNTPENVAIIRAVVALAESLDMSTTAEGVENEDELAMVRRLGCRKVQGYLFGRPMNATDARALATGKMRSAAA</sequence>
<dbReference type="Gene3D" id="3.30.70.270">
    <property type="match status" value="1"/>
</dbReference>
<dbReference type="SMART" id="SM00267">
    <property type="entry name" value="GGDEF"/>
    <property type="match status" value="1"/>
</dbReference>
<dbReference type="CDD" id="cd00130">
    <property type="entry name" value="PAS"/>
    <property type="match status" value="1"/>
</dbReference>